<dbReference type="RefSeq" id="WP_119445912.1">
    <property type="nucleotide sequence ID" value="NZ_CP032317.1"/>
</dbReference>
<feature type="transmembrane region" description="Helical" evidence="1">
    <location>
        <begin position="12"/>
        <end position="29"/>
    </location>
</feature>
<gene>
    <name evidence="3" type="ORF">D3Y59_15715</name>
</gene>
<keyword evidence="1" id="KW-1133">Transmembrane helix</keyword>
<dbReference type="OrthoDB" id="129082at2"/>
<feature type="transmembrane region" description="Helical" evidence="1">
    <location>
        <begin position="67"/>
        <end position="86"/>
    </location>
</feature>
<dbReference type="Proteomes" id="UP000262802">
    <property type="component" value="Chromosome"/>
</dbReference>
<feature type="transmembrane region" description="Helical" evidence="1">
    <location>
        <begin position="35"/>
        <end position="55"/>
    </location>
</feature>
<dbReference type="AlphaFoldDB" id="A0A3B7R2R6"/>
<sequence>MKILSPSAHGVLDYIVSMFFIMAPLLFDLQHPYSTAFYTLGVGYLLVALLTDYPLGWMRVIPFPLHGAMELVSGLVFIALPFIFGFSDTEPAARNLFIGSGIAFVLSWLVTDWKAAHGHSRTGTLLTDAGEMRH</sequence>
<dbReference type="EMBL" id="CP032317">
    <property type="protein sequence ID" value="AYA38364.1"/>
    <property type="molecule type" value="Genomic_DNA"/>
</dbReference>
<evidence type="ECO:0000259" key="2">
    <source>
        <dbReference type="Pfam" id="PF03779"/>
    </source>
</evidence>
<keyword evidence="1" id="KW-0812">Transmembrane</keyword>
<dbReference type="InterPro" id="IPR005530">
    <property type="entry name" value="SPW"/>
</dbReference>
<reference evidence="3 4" key="1">
    <citation type="submission" date="2018-09" db="EMBL/GenBank/DDBJ databases">
        <title>Hymenobacter medium sp. nov., isolated from R2A medium.</title>
        <authorList>
            <person name="Yingchao G."/>
        </authorList>
    </citation>
    <scope>NUCLEOTIDE SEQUENCE [LARGE SCALE GENOMIC DNA]</scope>
    <source>
        <strain evidence="4">sh-6</strain>
    </source>
</reference>
<protein>
    <recommendedName>
        <fullName evidence="2">SPW repeat-containing integral membrane domain-containing protein</fullName>
    </recommendedName>
</protein>
<accession>A0A3B7R2R6</accession>
<proteinExistence type="predicted"/>
<evidence type="ECO:0000313" key="4">
    <source>
        <dbReference type="Proteomes" id="UP000262802"/>
    </source>
</evidence>
<keyword evidence="1" id="KW-0472">Membrane</keyword>
<dbReference type="KEGG" id="hyh:D3Y59_15715"/>
<evidence type="ECO:0000256" key="1">
    <source>
        <dbReference type="SAM" id="Phobius"/>
    </source>
</evidence>
<evidence type="ECO:0000313" key="3">
    <source>
        <dbReference type="EMBL" id="AYA38364.1"/>
    </source>
</evidence>
<keyword evidence="4" id="KW-1185">Reference proteome</keyword>
<dbReference type="Pfam" id="PF03779">
    <property type="entry name" value="SPW"/>
    <property type="match status" value="1"/>
</dbReference>
<feature type="transmembrane region" description="Helical" evidence="1">
    <location>
        <begin position="92"/>
        <end position="111"/>
    </location>
</feature>
<feature type="domain" description="SPW repeat-containing integral membrane" evidence="2">
    <location>
        <begin position="9"/>
        <end position="103"/>
    </location>
</feature>
<name>A0A3B7R2R6_9BACT</name>
<organism evidence="3 4">
    <name type="scientific">Hymenobacter oligotrophus</name>
    <dbReference type="NCBI Taxonomy" id="2319843"/>
    <lineage>
        <taxon>Bacteria</taxon>
        <taxon>Pseudomonadati</taxon>
        <taxon>Bacteroidota</taxon>
        <taxon>Cytophagia</taxon>
        <taxon>Cytophagales</taxon>
        <taxon>Hymenobacteraceae</taxon>
        <taxon>Hymenobacter</taxon>
    </lineage>
</organism>